<feature type="compositionally biased region" description="Low complexity" evidence="5">
    <location>
        <begin position="620"/>
        <end position="629"/>
    </location>
</feature>
<dbReference type="PANTHER" id="PTHR22780">
    <property type="entry name" value="ADAPTIN, ALPHA/GAMMA/EPSILON"/>
    <property type="match status" value="1"/>
</dbReference>
<dbReference type="InterPro" id="IPR016024">
    <property type="entry name" value="ARM-type_fold"/>
</dbReference>
<accession>A0A9P5NPF6</accession>
<name>A0A9P5NPF6_GYMJU</name>
<evidence type="ECO:0000256" key="2">
    <source>
        <dbReference type="ARBA" id="ARBA00022448"/>
    </source>
</evidence>
<comment type="caution">
    <text evidence="7">The sequence shown here is derived from an EMBL/GenBank/DDBJ whole genome shotgun (WGS) entry which is preliminary data.</text>
</comment>
<dbReference type="EMBL" id="JADNYJ010000026">
    <property type="protein sequence ID" value="KAF8904368.1"/>
    <property type="molecule type" value="Genomic_DNA"/>
</dbReference>
<evidence type="ECO:0000256" key="5">
    <source>
        <dbReference type="SAM" id="MobiDB-lite"/>
    </source>
</evidence>
<dbReference type="Pfam" id="PF01602">
    <property type="entry name" value="Adaptin_N"/>
    <property type="match status" value="1"/>
</dbReference>
<keyword evidence="8" id="KW-1185">Reference proteome</keyword>
<evidence type="ECO:0000256" key="4">
    <source>
        <dbReference type="ARBA" id="ARBA00023136"/>
    </source>
</evidence>
<feature type="compositionally biased region" description="Polar residues" evidence="5">
    <location>
        <begin position="656"/>
        <end position="684"/>
    </location>
</feature>
<dbReference type="Proteomes" id="UP000724874">
    <property type="component" value="Unassembled WGS sequence"/>
</dbReference>
<proteinExistence type="predicted"/>
<evidence type="ECO:0000256" key="3">
    <source>
        <dbReference type="ARBA" id="ARBA00022927"/>
    </source>
</evidence>
<feature type="domain" description="Clathrin/coatomer adaptor adaptin-like N-terminal" evidence="6">
    <location>
        <begin position="80"/>
        <end position="303"/>
    </location>
</feature>
<dbReference type="InterPro" id="IPR011989">
    <property type="entry name" value="ARM-like"/>
</dbReference>
<dbReference type="GO" id="GO:0012505">
    <property type="term" value="C:endomembrane system"/>
    <property type="evidence" value="ECO:0007669"/>
    <property type="project" value="UniProtKB-SubCell"/>
</dbReference>
<dbReference type="GO" id="GO:0030117">
    <property type="term" value="C:membrane coat"/>
    <property type="evidence" value="ECO:0007669"/>
    <property type="project" value="InterPro"/>
</dbReference>
<feature type="region of interest" description="Disordered" evidence="5">
    <location>
        <begin position="610"/>
        <end position="629"/>
    </location>
</feature>
<dbReference type="InterPro" id="IPR002553">
    <property type="entry name" value="Clathrin/coatomer_adapt-like_N"/>
</dbReference>
<protein>
    <submittedName>
        <fullName evidence="7">Armadillo-type protein</fullName>
    </submittedName>
</protein>
<evidence type="ECO:0000313" key="8">
    <source>
        <dbReference type="Proteomes" id="UP000724874"/>
    </source>
</evidence>
<dbReference type="GO" id="GO:0006886">
    <property type="term" value="P:intracellular protein transport"/>
    <property type="evidence" value="ECO:0007669"/>
    <property type="project" value="InterPro"/>
</dbReference>
<keyword evidence="2" id="KW-0813">Transport</keyword>
<evidence type="ECO:0000313" key="7">
    <source>
        <dbReference type="EMBL" id="KAF8904368.1"/>
    </source>
</evidence>
<evidence type="ECO:0000259" key="6">
    <source>
        <dbReference type="Pfam" id="PF01602"/>
    </source>
</evidence>
<dbReference type="OrthoDB" id="29308at2759"/>
<feature type="region of interest" description="Disordered" evidence="5">
    <location>
        <begin position="651"/>
        <end position="685"/>
    </location>
</feature>
<comment type="subcellular location">
    <subcellularLocation>
        <location evidence="1">Endomembrane system</location>
    </subcellularLocation>
</comment>
<sequence>MDVPYHSSGAMSRAHFAIVRKVESAPLSHSADQHIFLEIQSVRARLSHPRLRLDDCKECLVILLYCSLSVTPGFLPKTAFDFAFPHAINLAEAGRNVEDKRLGYLFCQELMPLESELRLMLVNTLRKDLESDDVAHICLALDSLISSPSEDVIPAVQSLLHDLLSHDYSSVRRRALLALRSLSAHDGALLDRICELILTMLQDSDDSVVKAALNVARHFVSFCCPACKRHPEDQVFRPSFTEGLVLAILECLVYLGLTDDNISILFYILLEVSSEKVQTLLSKAIILDVFKLLGRFKPTILMEVEKSKAVSLVQSVRRYLVSHEVDDVYFFMSCLGSIDVALWAGTNPEYPAMLDGLEFERIMQLLSSADQDIRRKTLAIINEVDPTILDVQLSLLSNANPAVGEQIPFAIRLLEIFSVRYEQDGEGYASQVIELTRRLDKGGGASPQVFKEVIEIVLNRIHTSVNAGFIESCANHFVRDLIDKDVVLGPTAFVVAAALTTEIAGSLAVTPSTLLSALALRLQSCPSIVREPCLIAMMRIRAEIDDVPLGVIEAVQVISKTTRRSISLRCSQFLDFVQNKADLVKVVNESFSSSLPDFLSSLQGYFHEQLKSTDATPQPSRSSSRASAVSASQLRYAAYDRPGAIPRLRMKKAGNSGRSSPSSLPGTLSDQNLAHNRQSQSTVAPVSAGDLALVEGLQSLRIEQDNQQSPLGMTEGTQSDAGVLDLINLESPHPTGALGRDECSSLYGGNRGFEALWNMFGEGGDLRGWCNLSMDRLLRRLQGVDQYMLGLLFLSGELKIVMISNETNINAVALRLRESEEDSCLWRLRCANPMVGGYIQTILNK</sequence>
<keyword evidence="3" id="KW-0653">Protein transport</keyword>
<keyword evidence="4" id="KW-0472">Membrane</keyword>
<dbReference type="AlphaFoldDB" id="A0A9P5NPF6"/>
<dbReference type="InterPro" id="IPR050840">
    <property type="entry name" value="Adaptor_Complx_Large_Subunit"/>
</dbReference>
<evidence type="ECO:0000256" key="1">
    <source>
        <dbReference type="ARBA" id="ARBA00004308"/>
    </source>
</evidence>
<dbReference type="Gene3D" id="1.25.10.10">
    <property type="entry name" value="Leucine-rich Repeat Variant"/>
    <property type="match status" value="1"/>
</dbReference>
<dbReference type="GO" id="GO:0016192">
    <property type="term" value="P:vesicle-mediated transport"/>
    <property type="evidence" value="ECO:0007669"/>
    <property type="project" value="InterPro"/>
</dbReference>
<organism evidence="7 8">
    <name type="scientific">Gymnopilus junonius</name>
    <name type="common">Spectacular rustgill mushroom</name>
    <name type="synonym">Gymnopilus spectabilis subsp. junonius</name>
    <dbReference type="NCBI Taxonomy" id="109634"/>
    <lineage>
        <taxon>Eukaryota</taxon>
        <taxon>Fungi</taxon>
        <taxon>Dikarya</taxon>
        <taxon>Basidiomycota</taxon>
        <taxon>Agaricomycotina</taxon>
        <taxon>Agaricomycetes</taxon>
        <taxon>Agaricomycetidae</taxon>
        <taxon>Agaricales</taxon>
        <taxon>Agaricineae</taxon>
        <taxon>Hymenogastraceae</taxon>
        <taxon>Gymnopilus</taxon>
    </lineage>
</organism>
<reference evidence="7" key="1">
    <citation type="submission" date="2020-11" db="EMBL/GenBank/DDBJ databases">
        <authorList>
            <consortium name="DOE Joint Genome Institute"/>
            <person name="Ahrendt S."/>
            <person name="Riley R."/>
            <person name="Andreopoulos W."/>
            <person name="LaButti K."/>
            <person name="Pangilinan J."/>
            <person name="Ruiz-duenas F.J."/>
            <person name="Barrasa J.M."/>
            <person name="Sanchez-Garcia M."/>
            <person name="Camarero S."/>
            <person name="Miyauchi S."/>
            <person name="Serrano A."/>
            <person name="Linde D."/>
            <person name="Babiker R."/>
            <person name="Drula E."/>
            <person name="Ayuso-Fernandez I."/>
            <person name="Pacheco R."/>
            <person name="Padilla G."/>
            <person name="Ferreira P."/>
            <person name="Barriuso J."/>
            <person name="Kellner H."/>
            <person name="Castanera R."/>
            <person name="Alfaro M."/>
            <person name="Ramirez L."/>
            <person name="Pisabarro A.G."/>
            <person name="Kuo A."/>
            <person name="Tritt A."/>
            <person name="Lipzen A."/>
            <person name="He G."/>
            <person name="Yan M."/>
            <person name="Ng V."/>
            <person name="Cullen D."/>
            <person name="Martin F."/>
            <person name="Rosso M.-N."/>
            <person name="Henrissat B."/>
            <person name="Hibbett D."/>
            <person name="Martinez A.T."/>
            <person name="Grigoriev I.V."/>
        </authorList>
    </citation>
    <scope>NUCLEOTIDE SEQUENCE</scope>
    <source>
        <strain evidence="7">AH 44721</strain>
    </source>
</reference>
<dbReference type="SUPFAM" id="SSF48371">
    <property type="entry name" value="ARM repeat"/>
    <property type="match status" value="1"/>
</dbReference>
<gene>
    <name evidence="7" type="ORF">CPB84DRAFT_1677381</name>
</gene>